<keyword evidence="3" id="KW-0255">Endonuclease</keyword>
<keyword evidence="3" id="KW-0540">Nuclease</keyword>
<evidence type="ECO:0000259" key="1">
    <source>
        <dbReference type="Pfam" id="PF17262"/>
    </source>
</evidence>
<keyword evidence="4" id="KW-1185">Reference proteome</keyword>
<proteinExistence type="predicted"/>
<dbReference type="Pfam" id="PF17955">
    <property type="entry name" value="Cas6b_N"/>
    <property type="match status" value="1"/>
</dbReference>
<name>A0ABT4D2K5_9CLOT</name>
<reference evidence="3" key="1">
    <citation type="submission" date="2022-12" db="EMBL/GenBank/DDBJ databases">
        <authorList>
            <person name="Wang J."/>
        </authorList>
    </citation>
    <scope>NUCLEOTIDE SEQUENCE</scope>
    <source>
        <strain evidence="3">HY-45-18</strain>
    </source>
</reference>
<dbReference type="Pfam" id="PF17262">
    <property type="entry name" value="Cas6b_C"/>
    <property type="match status" value="1"/>
</dbReference>
<evidence type="ECO:0000313" key="3">
    <source>
        <dbReference type="EMBL" id="MCY6485477.1"/>
    </source>
</evidence>
<feature type="domain" description="Cas6b N-terminal" evidence="2">
    <location>
        <begin position="1"/>
        <end position="102"/>
    </location>
</feature>
<dbReference type="EMBL" id="JAPQER010000007">
    <property type="protein sequence ID" value="MCY6485477.1"/>
    <property type="molecule type" value="Genomic_DNA"/>
</dbReference>
<dbReference type="Proteomes" id="UP001078443">
    <property type="component" value="Unassembled WGS sequence"/>
</dbReference>
<feature type="domain" description="Cas6b C-terminal" evidence="1">
    <location>
        <begin position="105"/>
        <end position="215"/>
    </location>
</feature>
<sequence>MKLEVMRLSFENVEIAKRDIPKVRGFIASNYPEYDELHNHKGNKTIYRYPVIQYKSIEGIPCIVALNEGVNVLKKIENEVDNINIENKIIDIFEKRIKYEKAEYGISNTLLKYEFDSPWMCLNDKNFKIYIKSNDEEKKELLKRILIGNILSMSKSMGYTVEEKINVYLELRSCNVKFKNKDMLGFKGYFIINFKIPNYLGLGKSVSRGFGAVKNLG</sequence>
<comment type="caution">
    <text evidence="3">The sequence shown here is derived from an EMBL/GenBank/DDBJ whole genome shotgun (WGS) entry which is preliminary data.</text>
</comment>
<dbReference type="InterPro" id="IPR020209">
    <property type="entry name" value="Cas6b_C"/>
</dbReference>
<protein>
    <submittedName>
        <fullName evidence="3">CRISPR-associated endonuclease Cas6</fullName>
    </submittedName>
</protein>
<gene>
    <name evidence="3" type="ORF">OW763_14175</name>
</gene>
<dbReference type="RefSeq" id="WP_268041833.1">
    <property type="nucleotide sequence ID" value="NZ_JAPQER010000007.1"/>
</dbReference>
<dbReference type="InterPro" id="IPR041528">
    <property type="entry name" value="Cas6b_N"/>
</dbReference>
<dbReference type="GO" id="GO:0004519">
    <property type="term" value="F:endonuclease activity"/>
    <property type="evidence" value="ECO:0007669"/>
    <property type="project" value="UniProtKB-KW"/>
</dbReference>
<evidence type="ECO:0000259" key="2">
    <source>
        <dbReference type="Pfam" id="PF17955"/>
    </source>
</evidence>
<organism evidence="3 4">
    <name type="scientific">Clostridium aestuarii</name>
    <dbReference type="NCBI Taxonomy" id="338193"/>
    <lineage>
        <taxon>Bacteria</taxon>
        <taxon>Bacillati</taxon>
        <taxon>Bacillota</taxon>
        <taxon>Clostridia</taxon>
        <taxon>Eubacteriales</taxon>
        <taxon>Clostridiaceae</taxon>
        <taxon>Clostridium</taxon>
    </lineage>
</organism>
<keyword evidence="3" id="KW-0378">Hydrolase</keyword>
<evidence type="ECO:0000313" key="4">
    <source>
        <dbReference type="Proteomes" id="UP001078443"/>
    </source>
</evidence>
<accession>A0ABT4D2K5</accession>